<dbReference type="AlphaFoldDB" id="A0A8X6VKF7"/>
<feature type="compositionally biased region" description="Basic and acidic residues" evidence="1">
    <location>
        <begin position="23"/>
        <end position="32"/>
    </location>
</feature>
<dbReference type="EMBL" id="BMAU01021298">
    <property type="protein sequence ID" value="GFY10524.1"/>
    <property type="molecule type" value="Genomic_DNA"/>
</dbReference>
<evidence type="ECO:0000313" key="2">
    <source>
        <dbReference type="EMBL" id="GFY10524.1"/>
    </source>
</evidence>
<sequence length="78" mass="8904">MALQYCCSNRSRYSDRLQNMESEGNKERHSESQRAPFTSSPEDGHVTRMTLMDHAATPRALSQGLRSFTRQVSARTIQ</sequence>
<protein>
    <submittedName>
        <fullName evidence="2">Uncharacterized protein</fullName>
    </submittedName>
</protein>
<name>A0A8X6VKF7_TRICX</name>
<evidence type="ECO:0000256" key="1">
    <source>
        <dbReference type="SAM" id="MobiDB-lite"/>
    </source>
</evidence>
<reference evidence="2" key="1">
    <citation type="submission" date="2020-08" db="EMBL/GenBank/DDBJ databases">
        <title>Multicomponent nature underlies the extraordinary mechanical properties of spider dragline silk.</title>
        <authorList>
            <person name="Kono N."/>
            <person name="Nakamura H."/>
            <person name="Mori M."/>
            <person name="Yoshida Y."/>
            <person name="Ohtoshi R."/>
            <person name="Malay A.D."/>
            <person name="Moran D.A.P."/>
            <person name="Tomita M."/>
            <person name="Numata K."/>
            <person name="Arakawa K."/>
        </authorList>
    </citation>
    <scope>NUCLEOTIDE SEQUENCE</scope>
</reference>
<feature type="compositionally biased region" description="Polar residues" evidence="1">
    <location>
        <begin position="64"/>
        <end position="78"/>
    </location>
</feature>
<feature type="region of interest" description="Disordered" evidence="1">
    <location>
        <begin position="17"/>
        <end position="78"/>
    </location>
</feature>
<comment type="caution">
    <text evidence="2">The sequence shown here is derived from an EMBL/GenBank/DDBJ whole genome shotgun (WGS) entry which is preliminary data.</text>
</comment>
<proteinExistence type="predicted"/>
<keyword evidence="3" id="KW-1185">Reference proteome</keyword>
<accession>A0A8X6VKF7</accession>
<dbReference type="Proteomes" id="UP000887159">
    <property type="component" value="Unassembled WGS sequence"/>
</dbReference>
<gene>
    <name evidence="2" type="ORF">TNCV_2565521</name>
</gene>
<evidence type="ECO:0000313" key="3">
    <source>
        <dbReference type="Proteomes" id="UP000887159"/>
    </source>
</evidence>
<organism evidence="2 3">
    <name type="scientific">Trichonephila clavipes</name>
    <name type="common">Golden silk orbweaver</name>
    <name type="synonym">Nephila clavipes</name>
    <dbReference type="NCBI Taxonomy" id="2585209"/>
    <lineage>
        <taxon>Eukaryota</taxon>
        <taxon>Metazoa</taxon>
        <taxon>Ecdysozoa</taxon>
        <taxon>Arthropoda</taxon>
        <taxon>Chelicerata</taxon>
        <taxon>Arachnida</taxon>
        <taxon>Araneae</taxon>
        <taxon>Araneomorphae</taxon>
        <taxon>Entelegynae</taxon>
        <taxon>Araneoidea</taxon>
        <taxon>Nephilidae</taxon>
        <taxon>Trichonephila</taxon>
    </lineage>
</organism>